<reference evidence="2" key="1">
    <citation type="submission" date="2023-03" db="UniProtKB">
        <authorList>
            <consortium name="EnsemblPlants"/>
        </authorList>
    </citation>
    <scope>IDENTIFICATION</scope>
</reference>
<organism evidence="2">
    <name type="scientific">Cucumis melo</name>
    <name type="common">Muskmelon</name>
    <dbReference type="NCBI Taxonomy" id="3656"/>
    <lineage>
        <taxon>Eukaryota</taxon>
        <taxon>Viridiplantae</taxon>
        <taxon>Streptophyta</taxon>
        <taxon>Embryophyta</taxon>
        <taxon>Tracheophyta</taxon>
        <taxon>Spermatophyta</taxon>
        <taxon>Magnoliopsida</taxon>
        <taxon>eudicotyledons</taxon>
        <taxon>Gunneridae</taxon>
        <taxon>Pentapetalae</taxon>
        <taxon>rosids</taxon>
        <taxon>fabids</taxon>
        <taxon>Cucurbitales</taxon>
        <taxon>Cucurbitaceae</taxon>
        <taxon>Benincaseae</taxon>
        <taxon>Cucumis</taxon>
    </lineage>
</organism>
<protein>
    <submittedName>
        <fullName evidence="2">Uncharacterized protein</fullName>
    </submittedName>
</protein>
<evidence type="ECO:0000313" key="2">
    <source>
        <dbReference type="EnsemblPlants" id="MELO3C034139.2.1"/>
    </source>
</evidence>
<dbReference type="AlphaFoldDB" id="A0A9I9EIB1"/>
<feature type="compositionally biased region" description="Basic and acidic residues" evidence="1">
    <location>
        <begin position="1"/>
        <end position="26"/>
    </location>
</feature>
<proteinExistence type="predicted"/>
<evidence type="ECO:0000256" key="1">
    <source>
        <dbReference type="SAM" id="MobiDB-lite"/>
    </source>
</evidence>
<accession>A0A9I9EIB1</accession>
<dbReference type="Gramene" id="MELO3C034139.2.1">
    <property type="protein sequence ID" value="MELO3C034139.2.1"/>
    <property type="gene ID" value="MELO3C034139.2"/>
</dbReference>
<feature type="region of interest" description="Disordered" evidence="1">
    <location>
        <begin position="1"/>
        <end position="30"/>
    </location>
</feature>
<sequence length="64" mass="7303">MVETNTTEHDLSTLSSRIHEKTKGKSEIPGNYQHIGRAQLQQQQTHYLRKGNMLLRGTKKSPVT</sequence>
<name>A0A9I9EIB1_CUCME</name>
<dbReference type="EnsemblPlants" id="MELO3C034139.2.1">
    <property type="protein sequence ID" value="MELO3C034139.2.1"/>
    <property type="gene ID" value="MELO3C034139.2"/>
</dbReference>